<name>U7QIX1_9CYAN</name>
<comment type="caution">
    <text evidence="2">The sequence shown here is derived from an EMBL/GenBank/DDBJ whole genome shotgun (WGS) entry which is preliminary data.</text>
</comment>
<organism evidence="2 3">
    <name type="scientific">Lyngbya aestuarii BL J</name>
    <dbReference type="NCBI Taxonomy" id="1348334"/>
    <lineage>
        <taxon>Bacteria</taxon>
        <taxon>Bacillati</taxon>
        <taxon>Cyanobacteriota</taxon>
        <taxon>Cyanophyceae</taxon>
        <taxon>Oscillatoriophycideae</taxon>
        <taxon>Oscillatoriales</taxon>
        <taxon>Microcoleaceae</taxon>
        <taxon>Lyngbya</taxon>
    </lineage>
</organism>
<dbReference type="EMBL" id="AUZM01000024">
    <property type="protein sequence ID" value="ERT07237.1"/>
    <property type="molecule type" value="Genomic_DNA"/>
</dbReference>
<dbReference type="Proteomes" id="UP000017127">
    <property type="component" value="Unassembled WGS sequence"/>
</dbReference>
<feature type="transmembrane region" description="Helical" evidence="1">
    <location>
        <begin position="12"/>
        <end position="37"/>
    </location>
</feature>
<sequence length="229" mass="25445">MVLSLERTSKLAHLSHTLLTIVGSGAVVCSIIGLTIPTMHRDKDNIWHVMKNWGAIGLIASSGLTMVWTSKQLEWVNPEVNAIEKAQIAQGKHSIASWLFQANKLNSDIAQSLITDNSPVQQRQQAEMLEQAYQAGLQEGYQEGLEVSDNGNSQVSGNSETAITQTNSDNYNYISQLSPELIELIQTELIDGKSETTIIKDTMGMRGKNYKKGRQILDEIKRLMRSEDE</sequence>
<keyword evidence="1" id="KW-1133">Transmembrane helix</keyword>
<gene>
    <name evidence="2" type="ORF">M595_2763</name>
</gene>
<dbReference type="RefSeq" id="WP_023066570.1">
    <property type="nucleotide sequence ID" value="NZ_AUZM01000024.1"/>
</dbReference>
<reference evidence="2 3" key="1">
    <citation type="journal article" date="2013" name="Front. Microbiol.">
        <title>Comparative genomic analyses of the cyanobacterium, Lyngbya aestuarii BL J, a powerful hydrogen producer.</title>
        <authorList>
            <person name="Kothari A."/>
            <person name="Vaughn M."/>
            <person name="Garcia-Pichel F."/>
        </authorList>
    </citation>
    <scope>NUCLEOTIDE SEQUENCE [LARGE SCALE GENOMIC DNA]</scope>
    <source>
        <strain evidence="2 3">BL J</strain>
    </source>
</reference>
<dbReference type="AlphaFoldDB" id="U7QIX1"/>
<keyword evidence="1" id="KW-0812">Transmembrane</keyword>
<proteinExistence type="predicted"/>
<keyword evidence="1" id="KW-0472">Membrane</keyword>
<accession>U7QIX1</accession>
<keyword evidence="3" id="KW-1185">Reference proteome</keyword>
<evidence type="ECO:0000313" key="3">
    <source>
        <dbReference type="Proteomes" id="UP000017127"/>
    </source>
</evidence>
<protein>
    <submittedName>
        <fullName evidence="2">Uncharacterized protein</fullName>
    </submittedName>
</protein>
<evidence type="ECO:0000313" key="2">
    <source>
        <dbReference type="EMBL" id="ERT07237.1"/>
    </source>
</evidence>
<evidence type="ECO:0000256" key="1">
    <source>
        <dbReference type="SAM" id="Phobius"/>
    </source>
</evidence>